<evidence type="ECO:0000313" key="4">
    <source>
        <dbReference type="Proteomes" id="UP000518887"/>
    </source>
</evidence>
<dbReference type="InterPro" id="IPR029787">
    <property type="entry name" value="Nucleotide_cyclase"/>
</dbReference>
<dbReference type="Gene3D" id="3.30.70.1230">
    <property type="entry name" value="Nucleotide cyclase"/>
    <property type="match status" value="1"/>
</dbReference>
<evidence type="ECO:0000259" key="2">
    <source>
        <dbReference type="PROSITE" id="PS50125"/>
    </source>
</evidence>
<feature type="transmembrane region" description="Helical" evidence="1">
    <location>
        <begin position="7"/>
        <end position="28"/>
    </location>
</feature>
<keyword evidence="1" id="KW-1133">Transmembrane helix</keyword>
<organism evidence="3 4">
    <name type="scientific">Treponema ruminis</name>
    <dbReference type="NCBI Taxonomy" id="744515"/>
    <lineage>
        <taxon>Bacteria</taxon>
        <taxon>Pseudomonadati</taxon>
        <taxon>Spirochaetota</taxon>
        <taxon>Spirochaetia</taxon>
        <taxon>Spirochaetales</taxon>
        <taxon>Treponemataceae</taxon>
        <taxon>Treponema</taxon>
    </lineage>
</organism>
<keyword evidence="1" id="KW-0812">Transmembrane</keyword>
<keyword evidence="1" id="KW-0472">Membrane</keyword>
<dbReference type="InterPro" id="IPR050697">
    <property type="entry name" value="Adenylyl/Guanylyl_Cyclase_3/4"/>
</dbReference>
<dbReference type="EMBL" id="JACHFQ010000003">
    <property type="protein sequence ID" value="MBB5225635.1"/>
    <property type="molecule type" value="Genomic_DNA"/>
</dbReference>
<dbReference type="PANTHER" id="PTHR43081:SF1">
    <property type="entry name" value="ADENYLATE CYCLASE, TERMINAL-DIFFERENTIATION SPECIFIC"/>
    <property type="match status" value="1"/>
</dbReference>
<dbReference type="GO" id="GO:0035556">
    <property type="term" value="P:intracellular signal transduction"/>
    <property type="evidence" value="ECO:0007669"/>
    <property type="project" value="InterPro"/>
</dbReference>
<evidence type="ECO:0000256" key="1">
    <source>
        <dbReference type="SAM" id="Phobius"/>
    </source>
</evidence>
<dbReference type="PANTHER" id="PTHR43081">
    <property type="entry name" value="ADENYLATE CYCLASE, TERMINAL-DIFFERENTIATION SPECIFIC-RELATED"/>
    <property type="match status" value="1"/>
</dbReference>
<dbReference type="PROSITE" id="PS50125">
    <property type="entry name" value="GUANYLATE_CYCLASE_2"/>
    <property type="match status" value="1"/>
</dbReference>
<feature type="transmembrane region" description="Helical" evidence="1">
    <location>
        <begin position="486"/>
        <end position="507"/>
    </location>
</feature>
<dbReference type="InterPro" id="IPR007890">
    <property type="entry name" value="CHASE2"/>
</dbReference>
<dbReference type="AlphaFoldDB" id="A0A7W8LLQ7"/>
<name>A0A7W8LLQ7_9SPIR</name>
<dbReference type="SMART" id="SM01080">
    <property type="entry name" value="CHASE2"/>
    <property type="match status" value="1"/>
</dbReference>
<dbReference type="Pfam" id="PF05226">
    <property type="entry name" value="CHASE2"/>
    <property type="match status" value="1"/>
</dbReference>
<dbReference type="SMART" id="SM00044">
    <property type="entry name" value="CYCc"/>
    <property type="match status" value="1"/>
</dbReference>
<dbReference type="Pfam" id="PF00211">
    <property type="entry name" value="Guanylate_cyc"/>
    <property type="match status" value="1"/>
</dbReference>
<dbReference type="RefSeq" id="WP_184658116.1">
    <property type="nucleotide sequence ID" value="NZ_CP031518.1"/>
</dbReference>
<proteinExistence type="predicted"/>
<dbReference type="GO" id="GO:0004016">
    <property type="term" value="F:adenylate cyclase activity"/>
    <property type="evidence" value="ECO:0007669"/>
    <property type="project" value="UniProtKB-EC"/>
</dbReference>
<dbReference type="InterPro" id="IPR001054">
    <property type="entry name" value="A/G_cyclase"/>
</dbReference>
<keyword evidence="4" id="KW-1185">Reference proteome</keyword>
<dbReference type="GO" id="GO:0006171">
    <property type="term" value="P:cAMP biosynthetic process"/>
    <property type="evidence" value="ECO:0007669"/>
    <property type="project" value="TreeGrafter"/>
</dbReference>
<gene>
    <name evidence="3" type="ORF">HNP76_000992</name>
</gene>
<evidence type="ECO:0000313" key="3">
    <source>
        <dbReference type="EMBL" id="MBB5225635.1"/>
    </source>
</evidence>
<dbReference type="SUPFAM" id="SSF55073">
    <property type="entry name" value="Nucleotide cyclase"/>
    <property type="match status" value="1"/>
</dbReference>
<dbReference type="CDD" id="cd07302">
    <property type="entry name" value="CHD"/>
    <property type="match status" value="1"/>
</dbReference>
<comment type="caution">
    <text evidence="3">The sequence shown here is derived from an EMBL/GenBank/DDBJ whole genome shotgun (WGS) entry which is preliminary data.</text>
</comment>
<dbReference type="EC" id="4.6.1.1" evidence="3"/>
<protein>
    <submittedName>
        <fullName evidence="3">Adenylate cyclase</fullName>
        <ecNumber evidence="3">4.6.1.1</ecNumber>
    </submittedName>
</protein>
<keyword evidence="3" id="KW-0456">Lyase</keyword>
<feature type="domain" description="Guanylate cyclase" evidence="2">
    <location>
        <begin position="603"/>
        <end position="757"/>
    </location>
</feature>
<feature type="transmembrane region" description="Helical" evidence="1">
    <location>
        <begin position="540"/>
        <end position="562"/>
    </location>
</feature>
<sequence length="893" mass="101236">MKKLLKVIVPVSEIIVFALIVLVAVVFVPSLDRKIADWFQRPLTPLEERSDIIMINVDDYSVNEIGVWPFGRDVYADSMDVLKDFPTEAVVYDLSFLDKSQRKVDETYLAEDLPGKIDEAFTYLNSGDISIPDAQEAVNEAVADTVRDVDEILANSLQFFGDSYLTLTFEDAYQLENQEQVDYLSKYISLKNVVDEGDTLTYDYKGVIPAIHNFMVRAGKAGFVNAPPDKDGYLRRLPILLKYNGDYYGQLTLVPILKRFGDPEVHVSNSYVTLKNCKMDDGSLQDVKIPRDEEGKLIIKYPAKNYNQYNSISLWNIYRLSLLDRNLYKSIMSMSESGLFGLWEGDDPVSYYEQARHIKEYLCTNPEDPENGLTRKNYAVLRGKYYDTVKLYLESNQDKLLIEAYGEEDYINQTFAEMRELFHEVETSRDEVALRVSNAICIIGTNATSTTDFGLNQYQQAFPNPGAHYTMANQILSQDFVDDSPAWVSVIIAAVLALVYSLIAVRIKSTVKQILFGLFAILGTLIVLFAYFYITKQYIGVVIPEFTLVFSFAITTVVNFLLTSSEKKFITSAFSQCLSKEVVNDIVANPDSFKLGGQTLEMTAMFTDIQKFSGFSELLTAGQLVALLNYYLTKMSDIIMNERGTVDKYEGDAIIALVGAPVPMADHASRACAAAIKMKKSEVDMNEEIRSIVRYPRPESMDEELYTAFKIMVENKREIFTRIGLNSGEMVAGYMGSENKKNYTMMGNNVNLASRLEGVNKQYSTGGILISEATRNMLGDRFVVRSLDRVRVVNVNTPIRLYELIDEKSEAGEFTLKYMDHWEEVMALFEAKKYAEALAGFQKLSEHNQNDKVAKYYISLLEKFFIKGTYPQEKDDFGVAYNPEDGVFKLLQK</sequence>
<reference evidence="3 4" key="1">
    <citation type="submission" date="2020-08" db="EMBL/GenBank/DDBJ databases">
        <title>Genomic Encyclopedia of Type Strains, Phase IV (KMG-IV): sequencing the most valuable type-strain genomes for metagenomic binning, comparative biology and taxonomic classification.</title>
        <authorList>
            <person name="Goeker M."/>
        </authorList>
    </citation>
    <scope>NUCLEOTIDE SEQUENCE [LARGE SCALE GENOMIC DNA]</scope>
    <source>
        <strain evidence="3 4">DSM 103462</strain>
    </source>
</reference>
<accession>A0A7W8LLQ7</accession>
<dbReference type="Proteomes" id="UP000518887">
    <property type="component" value="Unassembled WGS sequence"/>
</dbReference>
<feature type="transmembrane region" description="Helical" evidence="1">
    <location>
        <begin position="514"/>
        <end position="534"/>
    </location>
</feature>